<dbReference type="InterPro" id="IPR001604">
    <property type="entry name" value="Endo_G_ENPP1-like_dom"/>
</dbReference>
<sequence>MECKDVQALELEDEEQEPSTTDQNEQIKHLSSYHVASFHSQLSEPAKKIGELGAEELPLLQVGQIYIKNATGLSILNQRKHTHLPQASNMTLYNTHDTKKVNYLVSGDTRRKEGFAHTSTEAYKGSREFPLDTYKYKYKTDDGSILEFDRGHLIDYADGDKNSNADRENYSPQVSFYNRHIRNHLVKGIRDKKGAFKEISIYDDNPILIDNQTPLPIGFVFMVFKNHIKECTYYFPNLINYRIVKDEDGYTLKGYHAFCDLFEINDSGAFKNSIVEQGNTEEHFEAIRYHSSIGYGVLYGHFQFVPKEHGGIPINAQVALHKMVALHHLDQSGELEYGGIEWKAALVRVFSSRTKYLALDRMDPVKKAARLEQAEKFFDELSKVGMSEDDYSVIGFLNQEKVNPEGQELYKKMVKIEKKYGIDPDDKEGEDIYNLDRAFYWLNRIKECVSTTEEKEILLGLYQIEVLRNPETITNEKNLELSIGKEASPDGEPNNLNSEDERKNKKNLPKEKTTTTTTTTSKNKSENKKRSTVEKAALSDLSDEPDLEELQKRQKSTKNSTKKVSKINKKTVSSDSESESSSKDKSNSEDGSPKRKKKSKLAKAD</sequence>
<evidence type="ECO:0000256" key="1">
    <source>
        <dbReference type="SAM" id="MobiDB-lite"/>
    </source>
</evidence>
<dbReference type="PROSITE" id="PS01070">
    <property type="entry name" value="NUCLEASE_NON_SPEC"/>
    <property type="match status" value="1"/>
</dbReference>
<dbReference type="GO" id="GO:0046872">
    <property type="term" value="F:metal ion binding"/>
    <property type="evidence" value="ECO:0007669"/>
    <property type="project" value="InterPro"/>
</dbReference>
<dbReference type="RefSeq" id="XP_003287021.1">
    <property type="nucleotide sequence ID" value="XM_003286973.1"/>
</dbReference>
<feature type="compositionally biased region" description="Basic and acidic residues" evidence="1">
    <location>
        <begin position="523"/>
        <end position="533"/>
    </location>
</feature>
<dbReference type="Pfam" id="PF01223">
    <property type="entry name" value="Endonuclease_NS"/>
    <property type="match status" value="1"/>
</dbReference>
<dbReference type="InterPro" id="IPR018524">
    <property type="entry name" value="DNA/RNA_endonuclease_AS"/>
</dbReference>
<dbReference type="Proteomes" id="UP000001064">
    <property type="component" value="Unassembled WGS sequence"/>
</dbReference>
<dbReference type="GeneID" id="10500589"/>
<protein>
    <recommendedName>
        <fullName evidence="2">DNA/RNA non-specific endonuclease/pyrophosphatase/phosphodiesterase domain-containing protein</fullName>
    </recommendedName>
</protein>
<keyword evidence="4" id="KW-1185">Reference proteome</keyword>
<feature type="compositionally biased region" description="Basic residues" evidence="1">
    <location>
        <begin position="553"/>
        <end position="569"/>
    </location>
</feature>
<feature type="region of interest" description="Disordered" evidence="1">
    <location>
        <begin position="1"/>
        <end position="24"/>
    </location>
</feature>
<feature type="compositionally biased region" description="Basic residues" evidence="1">
    <location>
        <begin position="594"/>
        <end position="605"/>
    </location>
</feature>
<dbReference type="EMBL" id="GL871026">
    <property type="protein sequence ID" value="EGC36449.1"/>
    <property type="molecule type" value="Genomic_DNA"/>
</dbReference>
<dbReference type="KEGG" id="dpp:DICPUDRAFT_151081"/>
<feature type="domain" description="DNA/RNA non-specific endonuclease/pyrophosphatase/phosphodiesterase" evidence="2">
    <location>
        <begin position="94"/>
        <end position="202"/>
    </location>
</feature>
<feature type="region of interest" description="Disordered" evidence="1">
    <location>
        <begin position="480"/>
        <end position="605"/>
    </location>
</feature>
<proteinExistence type="predicted"/>
<evidence type="ECO:0000259" key="2">
    <source>
        <dbReference type="Pfam" id="PF01223"/>
    </source>
</evidence>
<evidence type="ECO:0000313" key="3">
    <source>
        <dbReference type="EMBL" id="EGC36449.1"/>
    </source>
</evidence>
<dbReference type="GO" id="GO:0003676">
    <property type="term" value="F:nucleic acid binding"/>
    <property type="evidence" value="ECO:0007669"/>
    <property type="project" value="InterPro"/>
</dbReference>
<evidence type="ECO:0000313" key="4">
    <source>
        <dbReference type="Proteomes" id="UP000001064"/>
    </source>
</evidence>
<organism evidence="3 4">
    <name type="scientific">Dictyostelium purpureum</name>
    <name type="common">Slime mold</name>
    <dbReference type="NCBI Taxonomy" id="5786"/>
    <lineage>
        <taxon>Eukaryota</taxon>
        <taxon>Amoebozoa</taxon>
        <taxon>Evosea</taxon>
        <taxon>Eumycetozoa</taxon>
        <taxon>Dictyostelia</taxon>
        <taxon>Dictyosteliales</taxon>
        <taxon>Dictyosteliaceae</taxon>
        <taxon>Dictyostelium</taxon>
    </lineage>
</organism>
<dbReference type="InParanoid" id="F0ZHY3"/>
<gene>
    <name evidence="3" type="ORF">DICPUDRAFT_151081</name>
</gene>
<feature type="compositionally biased region" description="Basic and acidic residues" evidence="1">
    <location>
        <begin position="499"/>
        <end position="513"/>
    </location>
</feature>
<reference evidence="4" key="1">
    <citation type="journal article" date="2011" name="Genome Biol.">
        <title>Comparative genomics of the social amoebae Dictyostelium discoideum and Dictyostelium purpureum.</title>
        <authorList>
            <consortium name="US DOE Joint Genome Institute (JGI-PGF)"/>
            <person name="Sucgang R."/>
            <person name="Kuo A."/>
            <person name="Tian X."/>
            <person name="Salerno W."/>
            <person name="Parikh A."/>
            <person name="Feasley C.L."/>
            <person name="Dalin E."/>
            <person name="Tu H."/>
            <person name="Huang E."/>
            <person name="Barry K."/>
            <person name="Lindquist E."/>
            <person name="Shapiro H."/>
            <person name="Bruce D."/>
            <person name="Schmutz J."/>
            <person name="Salamov A."/>
            <person name="Fey P."/>
            <person name="Gaudet P."/>
            <person name="Anjard C."/>
            <person name="Babu M.M."/>
            <person name="Basu S."/>
            <person name="Bushmanova Y."/>
            <person name="van der Wel H."/>
            <person name="Katoh-Kurasawa M."/>
            <person name="Dinh C."/>
            <person name="Coutinho P.M."/>
            <person name="Saito T."/>
            <person name="Elias M."/>
            <person name="Schaap P."/>
            <person name="Kay R.R."/>
            <person name="Henrissat B."/>
            <person name="Eichinger L."/>
            <person name="Rivero F."/>
            <person name="Putnam N.H."/>
            <person name="West C.M."/>
            <person name="Loomis W.F."/>
            <person name="Chisholm R.L."/>
            <person name="Shaulsky G."/>
            <person name="Strassmann J.E."/>
            <person name="Queller D.C."/>
            <person name="Kuspa A."/>
            <person name="Grigoriev I.V."/>
        </authorList>
    </citation>
    <scope>NUCLEOTIDE SEQUENCE [LARGE SCALE GENOMIC DNA]</scope>
    <source>
        <strain evidence="4">QSDP1</strain>
    </source>
</reference>
<feature type="compositionally biased region" description="Basic and acidic residues" evidence="1">
    <location>
        <begin position="580"/>
        <end position="593"/>
    </location>
</feature>
<dbReference type="VEuPathDB" id="AmoebaDB:DICPUDRAFT_151081"/>
<name>F0ZHY3_DICPU</name>
<accession>F0ZHY3</accession>
<dbReference type="AlphaFoldDB" id="F0ZHY3"/>
<dbReference type="GO" id="GO:0016787">
    <property type="term" value="F:hydrolase activity"/>
    <property type="evidence" value="ECO:0007669"/>
    <property type="project" value="InterPro"/>
</dbReference>